<organism evidence="2 3">
    <name type="scientific">Nocardia uniformis</name>
    <dbReference type="NCBI Taxonomy" id="53432"/>
    <lineage>
        <taxon>Bacteria</taxon>
        <taxon>Bacillati</taxon>
        <taxon>Actinomycetota</taxon>
        <taxon>Actinomycetes</taxon>
        <taxon>Mycobacteriales</taxon>
        <taxon>Nocardiaceae</taxon>
        <taxon>Nocardia</taxon>
    </lineage>
</organism>
<evidence type="ECO:0000313" key="3">
    <source>
        <dbReference type="Proteomes" id="UP000586827"/>
    </source>
</evidence>
<keyword evidence="3" id="KW-1185">Reference proteome</keyword>
<dbReference type="EMBL" id="JABELX010000007">
    <property type="protein sequence ID" value="NNH72316.1"/>
    <property type="molecule type" value="Genomic_DNA"/>
</dbReference>
<proteinExistence type="predicted"/>
<reference evidence="2 3" key="1">
    <citation type="submission" date="2020-05" db="EMBL/GenBank/DDBJ databases">
        <title>MicrobeNet Type strains.</title>
        <authorList>
            <person name="Nicholson A.C."/>
        </authorList>
    </citation>
    <scope>NUCLEOTIDE SEQUENCE [LARGE SCALE GENOMIC DNA]</scope>
    <source>
        <strain evidence="2 3">JCM 3224</strain>
    </source>
</reference>
<evidence type="ECO:0000313" key="2">
    <source>
        <dbReference type="EMBL" id="NNH72316.1"/>
    </source>
</evidence>
<protein>
    <submittedName>
        <fullName evidence="2">Type I-E CRISPR-associated protein Cse1/CasA</fullName>
    </submittedName>
</protein>
<dbReference type="Pfam" id="PF09481">
    <property type="entry name" value="CRISPR_Cse1"/>
    <property type="match status" value="1"/>
</dbReference>
<name>A0A849C3Z1_9NOCA</name>
<dbReference type="NCBIfam" id="TIGR02547">
    <property type="entry name" value="casA_cse1"/>
    <property type="match status" value="1"/>
</dbReference>
<dbReference type="InterPro" id="IPR013381">
    <property type="entry name" value="CRISPR-assoc_prot_Cse1"/>
</dbReference>
<dbReference type="AlphaFoldDB" id="A0A849C3Z1"/>
<comment type="caution">
    <text evidence="2">The sequence shown here is derived from an EMBL/GenBank/DDBJ whole genome shotgun (WGS) entry which is preliminary data.</text>
</comment>
<sequence>MTAPGTDFDLVDDPWILALDTAGKPCTLTLRGALHRADEISTLTGEVPTQVFAILRLLLAVLRRSIHERTEPTYEIWSGLWTSDTLPIAEIDDYLGKHAGRFRLFDPDAPFFQVAGLRSDKDAVSSLDRLIADVPNGEKYFTTRAGASIDRIGFAEAARWLVHAQAFDPSGIKTGAVGDRRVKGGKGYPIGVAWTGNLGGVFLEGTTLRETLLLNLVLRDINSERFSIDDRPAWERDPTGPGAVEGRRPAGPADLCTWQSRRIRLVHNQTEVTGVVLCNGDALEPFNWQHLEPMTGWRYSEIQSKKARETRHYPITHDPERGLWRGFTSLVRQIGNTGSTEGRPIAPALLEWACYLIDEGVLNEAHPMRLHAIGMQYVNNQSVVGDIVDDTLGFRAALLASNPDLRVTAIDAVQVSDSAVDTLGALAANLALAAGGVPDGARRRAREHGFFALEHPYRQWLAALLPEGNTETYGQHWQRQVRQVIETIGTDLIESAGRPAHLGRVVGERYLDASLASIWFYGRLKKLLPAAYLGGTERGRNIA</sequence>
<accession>A0A849C3Z1</accession>
<dbReference type="Gene3D" id="1.10.132.100">
    <property type="match status" value="1"/>
</dbReference>
<dbReference type="RefSeq" id="WP_067519004.1">
    <property type="nucleotide sequence ID" value="NZ_JABELX010000007.1"/>
</dbReference>
<feature type="region of interest" description="Disordered" evidence="1">
    <location>
        <begin position="232"/>
        <end position="251"/>
    </location>
</feature>
<evidence type="ECO:0000256" key="1">
    <source>
        <dbReference type="SAM" id="MobiDB-lite"/>
    </source>
</evidence>
<dbReference type="Proteomes" id="UP000586827">
    <property type="component" value="Unassembled WGS sequence"/>
</dbReference>
<gene>
    <name evidence="2" type="primary">casA</name>
    <name evidence="2" type="ORF">HLB23_21055</name>
</gene>
<dbReference type="CDD" id="cd09729">
    <property type="entry name" value="Cse1_I-E"/>
    <property type="match status" value="1"/>
</dbReference>